<accession>A0A2R6X7A1</accession>
<sequence>MVAETVGTSVMCTYLTPRNVIRPLAQVVKSVMASEGLRWIWISPKTLIYLLTKLRQSQNNTKRHRSNFASVVHRRGTHGVQPD</sequence>
<gene>
    <name evidence="2" type="ORF">MARPO_0032s0148</name>
</gene>
<keyword evidence="3" id="KW-1185">Reference proteome</keyword>
<evidence type="ECO:0000256" key="1">
    <source>
        <dbReference type="SAM" id="MobiDB-lite"/>
    </source>
</evidence>
<evidence type="ECO:0000313" key="3">
    <source>
        <dbReference type="Proteomes" id="UP000244005"/>
    </source>
</evidence>
<evidence type="ECO:0000313" key="2">
    <source>
        <dbReference type="EMBL" id="PTQ41986.1"/>
    </source>
</evidence>
<feature type="region of interest" description="Disordered" evidence="1">
    <location>
        <begin position="61"/>
        <end position="83"/>
    </location>
</feature>
<organism evidence="2 3">
    <name type="scientific">Marchantia polymorpha</name>
    <name type="common">Common liverwort</name>
    <name type="synonym">Marchantia aquatica</name>
    <dbReference type="NCBI Taxonomy" id="3197"/>
    <lineage>
        <taxon>Eukaryota</taxon>
        <taxon>Viridiplantae</taxon>
        <taxon>Streptophyta</taxon>
        <taxon>Embryophyta</taxon>
        <taxon>Marchantiophyta</taxon>
        <taxon>Marchantiopsida</taxon>
        <taxon>Marchantiidae</taxon>
        <taxon>Marchantiales</taxon>
        <taxon>Marchantiaceae</taxon>
        <taxon>Marchantia</taxon>
    </lineage>
</organism>
<dbReference type="EMBL" id="KZ772704">
    <property type="protein sequence ID" value="PTQ41986.1"/>
    <property type="molecule type" value="Genomic_DNA"/>
</dbReference>
<reference evidence="3" key="1">
    <citation type="journal article" date="2017" name="Cell">
        <title>Insights into land plant evolution garnered from the Marchantia polymorpha genome.</title>
        <authorList>
            <person name="Bowman J.L."/>
            <person name="Kohchi T."/>
            <person name="Yamato K.T."/>
            <person name="Jenkins J."/>
            <person name="Shu S."/>
            <person name="Ishizaki K."/>
            <person name="Yamaoka S."/>
            <person name="Nishihama R."/>
            <person name="Nakamura Y."/>
            <person name="Berger F."/>
            <person name="Adam C."/>
            <person name="Aki S.S."/>
            <person name="Althoff F."/>
            <person name="Araki T."/>
            <person name="Arteaga-Vazquez M.A."/>
            <person name="Balasubrmanian S."/>
            <person name="Barry K."/>
            <person name="Bauer D."/>
            <person name="Boehm C.R."/>
            <person name="Briginshaw L."/>
            <person name="Caballero-Perez J."/>
            <person name="Catarino B."/>
            <person name="Chen F."/>
            <person name="Chiyoda S."/>
            <person name="Chovatia M."/>
            <person name="Davies K.M."/>
            <person name="Delmans M."/>
            <person name="Demura T."/>
            <person name="Dierschke T."/>
            <person name="Dolan L."/>
            <person name="Dorantes-Acosta A.E."/>
            <person name="Eklund D.M."/>
            <person name="Florent S.N."/>
            <person name="Flores-Sandoval E."/>
            <person name="Fujiyama A."/>
            <person name="Fukuzawa H."/>
            <person name="Galik B."/>
            <person name="Grimanelli D."/>
            <person name="Grimwood J."/>
            <person name="Grossniklaus U."/>
            <person name="Hamada T."/>
            <person name="Haseloff J."/>
            <person name="Hetherington A.J."/>
            <person name="Higo A."/>
            <person name="Hirakawa Y."/>
            <person name="Hundley H.N."/>
            <person name="Ikeda Y."/>
            <person name="Inoue K."/>
            <person name="Inoue S.I."/>
            <person name="Ishida S."/>
            <person name="Jia Q."/>
            <person name="Kakita M."/>
            <person name="Kanazawa T."/>
            <person name="Kawai Y."/>
            <person name="Kawashima T."/>
            <person name="Kennedy M."/>
            <person name="Kinose K."/>
            <person name="Kinoshita T."/>
            <person name="Kohara Y."/>
            <person name="Koide E."/>
            <person name="Komatsu K."/>
            <person name="Kopischke S."/>
            <person name="Kubo M."/>
            <person name="Kyozuka J."/>
            <person name="Lagercrantz U."/>
            <person name="Lin S.S."/>
            <person name="Lindquist E."/>
            <person name="Lipzen A.M."/>
            <person name="Lu C.W."/>
            <person name="De Luna E."/>
            <person name="Martienssen R.A."/>
            <person name="Minamino N."/>
            <person name="Mizutani M."/>
            <person name="Mizutani M."/>
            <person name="Mochizuki N."/>
            <person name="Monte I."/>
            <person name="Mosher R."/>
            <person name="Nagasaki H."/>
            <person name="Nakagami H."/>
            <person name="Naramoto S."/>
            <person name="Nishitani K."/>
            <person name="Ohtani M."/>
            <person name="Okamoto T."/>
            <person name="Okumura M."/>
            <person name="Phillips J."/>
            <person name="Pollak B."/>
            <person name="Reinders A."/>
            <person name="Rovekamp M."/>
            <person name="Sano R."/>
            <person name="Sawa S."/>
            <person name="Schmid M.W."/>
            <person name="Shirakawa M."/>
            <person name="Solano R."/>
            <person name="Spunde A."/>
            <person name="Suetsugu N."/>
            <person name="Sugano S."/>
            <person name="Sugiyama A."/>
            <person name="Sun R."/>
            <person name="Suzuki Y."/>
            <person name="Takenaka M."/>
            <person name="Takezawa D."/>
            <person name="Tomogane H."/>
            <person name="Tsuzuki M."/>
            <person name="Ueda T."/>
            <person name="Umeda M."/>
            <person name="Ward J.M."/>
            <person name="Watanabe Y."/>
            <person name="Yazaki K."/>
            <person name="Yokoyama R."/>
            <person name="Yoshitake Y."/>
            <person name="Yotsui I."/>
            <person name="Zachgo S."/>
            <person name="Schmutz J."/>
        </authorList>
    </citation>
    <scope>NUCLEOTIDE SEQUENCE [LARGE SCALE GENOMIC DNA]</scope>
    <source>
        <strain evidence="3">Tak-1</strain>
    </source>
</reference>
<protein>
    <submittedName>
        <fullName evidence="2">Uncharacterized protein</fullName>
    </submittedName>
</protein>
<dbReference type="Gramene" id="Mp5g14560.1">
    <property type="protein sequence ID" value="Mp5g14560.1.cds1"/>
    <property type="gene ID" value="Mp5g14560"/>
</dbReference>
<dbReference type="Proteomes" id="UP000244005">
    <property type="component" value="Unassembled WGS sequence"/>
</dbReference>
<dbReference type="AlphaFoldDB" id="A0A2R6X7A1"/>
<proteinExistence type="predicted"/>
<name>A0A2R6X7A1_MARPO</name>
<feature type="compositionally biased region" description="Basic residues" evidence="1">
    <location>
        <begin position="61"/>
        <end position="77"/>
    </location>
</feature>